<feature type="domain" description="Serpin" evidence="3">
    <location>
        <begin position="52"/>
        <end position="408"/>
    </location>
</feature>
<dbReference type="PROSITE" id="PS00284">
    <property type="entry name" value="SERPIN"/>
    <property type="match status" value="1"/>
</dbReference>
<keyword evidence="2" id="KW-0732">Signal</keyword>
<gene>
    <name evidence="4" type="ORF">MFMK1_001495</name>
</gene>
<dbReference type="InterPro" id="IPR023795">
    <property type="entry name" value="Serpin_CS"/>
</dbReference>
<dbReference type="InterPro" id="IPR042185">
    <property type="entry name" value="Serpin_sf_2"/>
</dbReference>
<comment type="similarity">
    <text evidence="1">Belongs to the serpin family.</text>
</comment>
<dbReference type="GO" id="GO:0005615">
    <property type="term" value="C:extracellular space"/>
    <property type="evidence" value="ECO:0007669"/>
    <property type="project" value="InterPro"/>
</dbReference>
<dbReference type="Pfam" id="PF00079">
    <property type="entry name" value="Serpin"/>
    <property type="match status" value="1"/>
</dbReference>
<dbReference type="PANTHER" id="PTHR11461:SF211">
    <property type="entry name" value="GH10112P-RELATED"/>
    <property type="match status" value="1"/>
</dbReference>
<evidence type="ECO:0000313" key="4">
    <source>
        <dbReference type="EMBL" id="WRO21685.1"/>
    </source>
</evidence>
<dbReference type="InterPro" id="IPR036186">
    <property type="entry name" value="Serpin_sf"/>
</dbReference>
<sequence>MKSRLFLILCVLLAVGLFAGCSGEFSPFGQNGAFDKAKISVETVSGNSQFAFNIFKQLDKEDRDQSIFTSPLSISTALTMTYQGAETTTKEAMAKTLGYTGIEDGQLNESYKNLIRYLKQLDKKVEMNIGNSLWVRAGEDINEEFLAVNKDIFDASVTQLDFSKETAAGEINQWISDATNEKIEKMIDPPISANVVMYLINAIYFKGDWAEQFDKDNTYAAQFHAGDGSTREVMMMSKNGKVEYGQGDNFKAVRLPYGSGNVAFYSILPDENVPISDFIAELNLNRWEAIRDSISEKEEVQLRLPRFKLEYGIKKLKDSLVRLGMGEAFSVTADFSGIRDGISISRVLHKAVIEVNEQGSEAAAATVVEMKESAAAEPLTFIANRPFLFIIADDETGTILFLGKLYDVKP</sequence>
<proteinExistence type="inferred from homology"/>
<dbReference type="Gene3D" id="2.30.39.10">
    <property type="entry name" value="Alpha-1-antitrypsin, domain 1"/>
    <property type="match status" value="1"/>
</dbReference>
<accession>A0AAU0UL96</accession>
<dbReference type="AlphaFoldDB" id="A0AAU0UL96"/>
<feature type="chain" id="PRO_5043412202" evidence="2">
    <location>
        <begin position="20"/>
        <end position="410"/>
    </location>
</feature>
<dbReference type="SMART" id="SM00093">
    <property type="entry name" value="SERPIN"/>
    <property type="match status" value="1"/>
</dbReference>
<organism evidence="4 5">
    <name type="scientific">Metallumcola ferriviriculae</name>
    <dbReference type="NCBI Taxonomy" id="3039180"/>
    <lineage>
        <taxon>Bacteria</taxon>
        <taxon>Bacillati</taxon>
        <taxon>Bacillota</taxon>
        <taxon>Clostridia</taxon>
        <taxon>Neomoorellales</taxon>
        <taxon>Desulfitibacteraceae</taxon>
        <taxon>Metallumcola</taxon>
    </lineage>
</organism>
<dbReference type="InterPro" id="IPR000215">
    <property type="entry name" value="Serpin_fam"/>
</dbReference>
<dbReference type="Gene3D" id="3.30.497.10">
    <property type="entry name" value="Antithrombin, subunit I, domain 2"/>
    <property type="match status" value="1"/>
</dbReference>
<evidence type="ECO:0000256" key="2">
    <source>
        <dbReference type="SAM" id="SignalP"/>
    </source>
</evidence>
<dbReference type="KEGG" id="dbc:MFMK1_001495"/>
<keyword evidence="5" id="KW-1185">Reference proteome</keyword>
<evidence type="ECO:0000313" key="5">
    <source>
        <dbReference type="Proteomes" id="UP001329915"/>
    </source>
</evidence>
<dbReference type="SUPFAM" id="SSF56574">
    <property type="entry name" value="Serpins"/>
    <property type="match status" value="1"/>
</dbReference>
<dbReference type="PROSITE" id="PS51257">
    <property type="entry name" value="PROKAR_LIPOPROTEIN"/>
    <property type="match status" value="1"/>
</dbReference>
<dbReference type="EMBL" id="CP121694">
    <property type="protein sequence ID" value="WRO21685.1"/>
    <property type="molecule type" value="Genomic_DNA"/>
</dbReference>
<evidence type="ECO:0000259" key="3">
    <source>
        <dbReference type="SMART" id="SM00093"/>
    </source>
</evidence>
<dbReference type="InterPro" id="IPR042178">
    <property type="entry name" value="Serpin_sf_1"/>
</dbReference>
<dbReference type="RefSeq" id="WP_366924516.1">
    <property type="nucleotide sequence ID" value="NZ_CP121694.1"/>
</dbReference>
<protein>
    <submittedName>
        <fullName evidence="4">Serpin family protein</fullName>
    </submittedName>
</protein>
<feature type="signal peptide" evidence="2">
    <location>
        <begin position="1"/>
        <end position="19"/>
    </location>
</feature>
<evidence type="ECO:0000256" key="1">
    <source>
        <dbReference type="RuleBase" id="RU000411"/>
    </source>
</evidence>
<name>A0AAU0UL96_9FIRM</name>
<dbReference type="GO" id="GO:0004867">
    <property type="term" value="F:serine-type endopeptidase inhibitor activity"/>
    <property type="evidence" value="ECO:0007669"/>
    <property type="project" value="InterPro"/>
</dbReference>
<dbReference type="CDD" id="cd19588">
    <property type="entry name" value="serpin_miropin-like"/>
    <property type="match status" value="1"/>
</dbReference>
<dbReference type="Proteomes" id="UP001329915">
    <property type="component" value="Chromosome"/>
</dbReference>
<reference evidence="4 5" key="1">
    <citation type="submission" date="2023-04" db="EMBL/GenBank/DDBJ databases">
        <authorList>
            <person name="Hsu D."/>
        </authorList>
    </citation>
    <scope>NUCLEOTIDE SEQUENCE [LARGE SCALE GENOMIC DNA]</scope>
    <source>
        <strain evidence="4 5">MK1</strain>
    </source>
</reference>
<dbReference type="InterPro" id="IPR023796">
    <property type="entry name" value="Serpin_dom"/>
</dbReference>
<dbReference type="PANTHER" id="PTHR11461">
    <property type="entry name" value="SERINE PROTEASE INHIBITOR, SERPIN"/>
    <property type="match status" value="1"/>
</dbReference>